<feature type="compositionally biased region" description="Basic and acidic residues" evidence="1">
    <location>
        <begin position="388"/>
        <end position="399"/>
    </location>
</feature>
<dbReference type="CDD" id="cd02970">
    <property type="entry name" value="PRX_like2"/>
    <property type="match status" value="1"/>
</dbReference>
<evidence type="ECO:0000256" key="1">
    <source>
        <dbReference type="SAM" id="MobiDB-lite"/>
    </source>
</evidence>
<feature type="compositionally biased region" description="Basic and acidic residues" evidence="1">
    <location>
        <begin position="441"/>
        <end position="470"/>
    </location>
</feature>
<dbReference type="Pfam" id="PF13911">
    <property type="entry name" value="AhpC-TSA_2"/>
    <property type="match status" value="1"/>
</dbReference>
<gene>
    <name evidence="2" type="ORF">EUX98_g4270</name>
</gene>
<dbReference type="AlphaFoldDB" id="A0A4S4MUE4"/>
<dbReference type="OrthoDB" id="40334at2759"/>
<feature type="region of interest" description="Disordered" evidence="1">
    <location>
        <begin position="1"/>
        <end position="108"/>
    </location>
</feature>
<comment type="caution">
    <text evidence="2">The sequence shown here is derived from an EMBL/GenBank/DDBJ whole genome shotgun (WGS) entry which is preliminary data.</text>
</comment>
<name>A0A4S4MUE4_9APHY</name>
<dbReference type="Proteomes" id="UP000308730">
    <property type="component" value="Unassembled WGS sequence"/>
</dbReference>
<feature type="compositionally biased region" description="Basic and acidic residues" evidence="1">
    <location>
        <begin position="30"/>
        <end position="49"/>
    </location>
</feature>
<feature type="region of interest" description="Disordered" evidence="1">
    <location>
        <begin position="132"/>
        <end position="192"/>
    </location>
</feature>
<feature type="compositionally biased region" description="Pro residues" evidence="1">
    <location>
        <begin position="1"/>
        <end position="14"/>
    </location>
</feature>
<organism evidence="2 3">
    <name type="scientific">Antrodiella citrinella</name>
    <dbReference type="NCBI Taxonomy" id="2447956"/>
    <lineage>
        <taxon>Eukaryota</taxon>
        <taxon>Fungi</taxon>
        <taxon>Dikarya</taxon>
        <taxon>Basidiomycota</taxon>
        <taxon>Agaricomycotina</taxon>
        <taxon>Agaricomycetes</taxon>
        <taxon>Polyporales</taxon>
        <taxon>Steccherinaceae</taxon>
        <taxon>Antrodiella</taxon>
    </lineage>
</organism>
<sequence length="552" mass="61526">MSPVPPDFDSPLPPAAFRAPSPVPQPQRHPSAERKQAPKREGSKEEKSDYLPVAQLRSQPQMASKTQSGSVSSRRKPSAHSETQSVQSRARSATVTSETSTVVARITEDKLRDEIVLEEEIPATPAKDIFFSSPVARPRRQRTVPSTPALALSSPVPTSRSHPYPPKKAESYSHSSRSKVSGRTQTKSPTDFDGNALDRKAIVIFIRHFWCAMDQDYMYSIAKNVDSAALRRAGTELVLIGNGASGMIKSYRHIFRTPFSMYTDPGLRIYSTLGMTKRTNDPGPEFEKGEYVRHGLVGGIAMVVRNALKVGMPVWEKGGESSQLGGEFIFGPGMSCLYAHRMKYTRDHAPILGVLAASGLQIYTTAHQEDSQSTLTIDDEDQWMRDRDKSLDRRTAERERRRRGERPVVREESGWNEDDVVAPDGASDSGSASVSGSWELSPRRDARSPDPSERAERTDRTERTESERVRSGSTPTRARRTGTRPSRKFRHVSNPDHGDDYHPYAQEKEKEDGEIWRSGSTNALSREGRYGRNDEAYMLTHDALAYSFGASR</sequence>
<evidence type="ECO:0000313" key="3">
    <source>
        <dbReference type="Proteomes" id="UP000308730"/>
    </source>
</evidence>
<reference evidence="2 3" key="1">
    <citation type="submission" date="2019-02" db="EMBL/GenBank/DDBJ databases">
        <title>Genome sequencing of the rare red list fungi Antrodiella citrinella (Flaviporus citrinellus).</title>
        <authorList>
            <person name="Buettner E."/>
            <person name="Kellner H."/>
        </authorList>
    </citation>
    <scope>NUCLEOTIDE SEQUENCE [LARGE SCALE GENOMIC DNA]</scope>
    <source>
        <strain evidence="2 3">DSM 108506</strain>
    </source>
</reference>
<dbReference type="PANTHER" id="PTHR28630">
    <property type="match status" value="1"/>
</dbReference>
<feature type="region of interest" description="Disordered" evidence="1">
    <location>
        <begin position="388"/>
        <end position="527"/>
    </location>
</feature>
<protein>
    <submittedName>
        <fullName evidence="2">Uncharacterized protein</fullName>
    </submittedName>
</protein>
<dbReference type="PANTHER" id="PTHR28630:SF3">
    <property type="entry name" value="PEROXIREDOXIN-LIKE 2C"/>
    <property type="match status" value="1"/>
</dbReference>
<feature type="compositionally biased region" description="Basic residues" evidence="1">
    <location>
        <begin position="477"/>
        <end position="491"/>
    </location>
</feature>
<feature type="compositionally biased region" description="Polar residues" evidence="1">
    <location>
        <begin position="172"/>
        <end position="189"/>
    </location>
</feature>
<accession>A0A4S4MUE4</accession>
<dbReference type="InterPro" id="IPR032801">
    <property type="entry name" value="PXL2A/B/C"/>
</dbReference>
<feature type="compositionally biased region" description="Basic and acidic residues" evidence="1">
    <location>
        <begin position="493"/>
        <end position="515"/>
    </location>
</feature>
<feature type="compositionally biased region" description="Low complexity" evidence="1">
    <location>
        <begin position="88"/>
        <end position="105"/>
    </location>
</feature>
<keyword evidence="3" id="KW-1185">Reference proteome</keyword>
<evidence type="ECO:0000313" key="2">
    <source>
        <dbReference type="EMBL" id="THH29922.1"/>
    </source>
</evidence>
<dbReference type="EMBL" id="SGPM01000101">
    <property type="protein sequence ID" value="THH29922.1"/>
    <property type="molecule type" value="Genomic_DNA"/>
</dbReference>
<proteinExistence type="predicted"/>
<feature type="compositionally biased region" description="Polar residues" evidence="1">
    <location>
        <begin position="56"/>
        <end position="72"/>
    </location>
</feature>
<feature type="compositionally biased region" description="Low complexity" evidence="1">
    <location>
        <begin position="422"/>
        <end position="437"/>
    </location>
</feature>